<sequence length="61" mass="6664">MSGHYHTAGYAMPIHVPGKGNQYPAYSQYSMSPPDSLNAKAARKHPKEYAKACARLPSPEC</sequence>
<evidence type="ECO:0000313" key="2">
    <source>
        <dbReference type="Proteomes" id="UP000243081"/>
    </source>
</evidence>
<organism evidence="1 2">
    <name type="scientific">Cordyceps confragosa</name>
    <name type="common">Lecanicillium lecanii</name>
    <dbReference type="NCBI Taxonomy" id="2714763"/>
    <lineage>
        <taxon>Eukaryota</taxon>
        <taxon>Fungi</taxon>
        <taxon>Dikarya</taxon>
        <taxon>Ascomycota</taxon>
        <taxon>Pezizomycotina</taxon>
        <taxon>Sordariomycetes</taxon>
        <taxon>Hypocreomycetidae</taxon>
        <taxon>Hypocreales</taxon>
        <taxon>Cordycipitaceae</taxon>
        <taxon>Akanthomyces</taxon>
    </lineage>
</organism>
<reference evidence="1 2" key="1">
    <citation type="submission" date="2016-03" db="EMBL/GenBank/DDBJ databases">
        <title>Fine-scale spatial genetic structure of a fungal parasite of coffee scale insects.</title>
        <authorList>
            <person name="Jackson D."/>
            <person name="Zemenick K.A."/>
            <person name="Malloure B."/>
            <person name="Quandt C.A."/>
            <person name="James T.Y."/>
        </authorList>
    </citation>
    <scope>NUCLEOTIDE SEQUENCE [LARGE SCALE GENOMIC DNA]</scope>
    <source>
        <strain evidence="1 2">UM487</strain>
    </source>
</reference>
<keyword evidence="2" id="KW-1185">Reference proteome</keyword>
<dbReference type="Proteomes" id="UP000243081">
    <property type="component" value="Unassembled WGS sequence"/>
</dbReference>
<dbReference type="EMBL" id="LUKN01001935">
    <property type="protein sequence ID" value="OAQ99955.1"/>
    <property type="molecule type" value="Genomic_DNA"/>
</dbReference>
<name>A0A179IBB2_CORDF</name>
<evidence type="ECO:0000313" key="1">
    <source>
        <dbReference type="EMBL" id="OAQ99955.1"/>
    </source>
</evidence>
<dbReference type="OrthoDB" id="4089816at2759"/>
<proteinExistence type="predicted"/>
<dbReference type="AlphaFoldDB" id="A0A179IBB2"/>
<comment type="caution">
    <text evidence="1">The sequence shown here is derived from an EMBL/GenBank/DDBJ whole genome shotgun (WGS) entry which is preliminary data.</text>
</comment>
<gene>
    <name evidence="1" type="ORF">LLEC1_04027</name>
</gene>
<accession>A0A179IBB2</accession>
<protein>
    <submittedName>
        <fullName evidence="1">Uncharacterized protein</fullName>
    </submittedName>
</protein>